<dbReference type="Pfam" id="PF01663">
    <property type="entry name" value="Phosphodiest"/>
    <property type="match status" value="1"/>
</dbReference>
<dbReference type="Gene3D" id="3.40.720.10">
    <property type="entry name" value="Alkaline Phosphatase, subunit A"/>
    <property type="match status" value="1"/>
</dbReference>
<dbReference type="PANTHER" id="PTHR10151:SF120">
    <property type="entry name" value="BIS(5'-ADENOSYL)-TRIPHOSPHATASE"/>
    <property type="match status" value="1"/>
</dbReference>
<organism evidence="1 2">
    <name type="scientific">Clostridium novyi A str. 4570</name>
    <dbReference type="NCBI Taxonomy" id="1444290"/>
    <lineage>
        <taxon>Bacteria</taxon>
        <taxon>Bacillati</taxon>
        <taxon>Bacillota</taxon>
        <taxon>Clostridia</taxon>
        <taxon>Eubacteriales</taxon>
        <taxon>Clostridiaceae</taxon>
        <taxon>Clostridium</taxon>
    </lineage>
</organism>
<dbReference type="EMBL" id="JDRX01000029">
    <property type="protein sequence ID" value="KGN00814.1"/>
    <property type="molecule type" value="Genomic_DNA"/>
</dbReference>
<dbReference type="SUPFAM" id="SSF53649">
    <property type="entry name" value="Alkaline phosphatase-like"/>
    <property type="match status" value="1"/>
</dbReference>
<dbReference type="InterPro" id="IPR017850">
    <property type="entry name" value="Alkaline_phosphatase_core_sf"/>
</dbReference>
<reference evidence="1 2" key="1">
    <citation type="submission" date="2014-01" db="EMBL/GenBank/DDBJ databases">
        <title>Plasmidome dynamics in the species complex Clostridium novyi sensu lato converts strains of independent lineages into distinctly different pathogens.</title>
        <authorList>
            <person name="Skarin H."/>
            <person name="Segerman B."/>
        </authorList>
    </citation>
    <scope>NUCLEOTIDE SEQUENCE [LARGE SCALE GENOMIC DNA]</scope>
    <source>
        <strain evidence="1 2">4570</strain>
    </source>
</reference>
<dbReference type="AlphaFoldDB" id="A0AA88ZKF4"/>
<proteinExistence type="predicted"/>
<dbReference type="GO" id="GO:0016787">
    <property type="term" value="F:hydrolase activity"/>
    <property type="evidence" value="ECO:0007669"/>
    <property type="project" value="UniProtKB-ARBA"/>
</dbReference>
<comment type="caution">
    <text evidence="1">The sequence shown here is derived from an EMBL/GenBank/DDBJ whole genome shotgun (WGS) entry which is preliminary data.</text>
</comment>
<dbReference type="CDD" id="cd16018">
    <property type="entry name" value="Enpp"/>
    <property type="match status" value="1"/>
</dbReference>
<evidence type="ECO:0000313" key="1">
    <source>
        <dbReference type="EMBL" id="KGN00814.1"/>
    </source>
</evidence>
<dbReference type="Proteomes" id="UP000030016">
    <property type="component" value="Unassembled WGS sequence"/>
</dbReference>
<protein>
    <submittedName>
        <fullName evidence="1">Phosphodiesterase</fullName>
    </submittedName>
</protein>
<gene>
    <name evidence="1" type="ORF">Z969_09430</name>
</gene>
<accession>A0AA88ZKF4</accession>
<dbReference type="InterPro" id="IPR002591">
    <property type="entry name" value="Phosphodiest/P_Trfase"/>
</dbReference>
<evidence type="ECO:0000313" key="2">
    <source>
        <dbReference type="Proteomes" id="UP000030016"/>
    </source>
</evidence>
<dbReference type="RefSeq" id="WP_039250654.1">
    <property type="nucleotide sequence ID" value="NZ_JDRX01000029.1"/>
</dbReference>
<sequence length="437" mass="50509">MNKIKKYLCVISFDALSSLDFDYIKELPNFKSFIREASYCKNVRSVFPSLTYPAHTTIVTGKYPKGHGVINNTLFQPNCKNPDWYWYRKYIKGDTLYDLAIKEGMKVAALLWPVTGKSKIQYNMPEIFANKFWKNQTMVSLFSGSPMFQYKLNKKYGYLRNGIGQPYLDNFTHKSMLYTIENKKPNLTFVHYTDLDSMRHRYGFNSKEAREALLRHDSRLGDIISTLRKNNMYKDTTIVVLGDHSSLDENKIINLNVLLKENGYINTNKNGKIIDYKAIANSCDGSTYIYTKKYNFQLVNKVYDLLMEFKKKYNCIEKIYSREEATRLGADPNCTFMIDAKKGYYFLDNINGKLIQEITDDNIDKIEGATRATHGYSPFKPNYDTVFMISGRGINKGVIVDKMNLVDEAPTLAKVMGLDLKDCDGRVIEEFLLKKRG</sequence>
<name>A0AA88ZKF4_CLONO</name>
<dbReference type="PANTHER" id="PTHR10151">
    <property type="entry name" value="ECTONUCLEOTIDE PYROPHOSPHATASE/PHOSPHODIESTERASE"/>
    <property type="match status" value="1"/>
</dbReference>